<sequence>MHFSLFPLFIYNYDRSLFIQSMLHLISYAIVGPCFVSRLLTLKMKRESQKKEEEESVGTQRYKQFFKSMSMLVLKKWLAFSPQTHSFLTKFPLQGSEEIKQNKTKKASHVTSTILPKVFSGAIPKSYLSSISST</sequence>
<accession>A0A2H6MY87</accession>
<dbReference type="AlphaFoldDB" id="A0A2H6MY87"/>
<evidence type="ECO:0000256" key="1">
    <source>
        <dbReference type="SAM" id="Phobius"/>
    </source>
</evidence>
<organism evidence="2">
    <name type="scientific">Micrurus carvalhoi</name>
    <dbReference type="NCBI Taxonomy" id="3147026"/>
    <lineage>
        <taxon>Eukaryota</taxon>
        <taxon>Metazoa</taxon>
        <taxon>Chordata</taxon>
        <taxon>Craniata</taxon>
        <taxon>Vertebrata</taxon>
        <taxon>Euteleostomi</taxon>
        <taxon>Lepidosauria</taxon>
        <taxon>Squamata</taxon>
        <taxon>Bifurcata</taxon>
        <taxon>Unidentata</taxon>
        <taxon>Episquamata</taxon>
        <taxon>Toxicofera</taxon>
        <taxon>Serpentes</taxon>
        <taxon>Colubroidea</taxon>
        <taxon>Elapidae</taxon>
        <taxon>Elapinae</taxon>
        <taxon>Micrurus</taxon>
    </lineage>
</organism>
<dbReference type="EMBL" id="IACI01009354">
    <property type="protein sequence ID" value="LAA17977.1"/>
    <property type="molecule type" value="Transcribed_RNA"/>
</dbReference>
<reference evidence="2" key="2">
    <citation type="submission" date="2017-12" db="EMBL/GenBank/DDBJ databases">
        <title>Coralsnake Venomics: Analyses of Venom Gland Transcriptomes and Proteomes of Six Brazilian Taxa.</title>
        <authorList>
            <person name="Aird S.D."/>
            <person name="Jorge da Silva N."/>
            <person name="Qiu L."/>
            <person name="Villar-Briones A."/>
            <person name="Aparecida-Saddi V."/>
            <person name="Campos-Telles M.P."/>
            <person name="Grau M."/>
            <person name="Mikheyev A.S."/>
        </authorList>
    </citation>
    <scope>NUCLEOTIDE SEQUENCE</scope>
    <source>
        <tissue evidence="2">Venom_gland</tissue>
    </source>
</reference>
<keyword evidence="1" id="KW-1133">Transmembrane helix</keyword>
<protein>
    <submittedName>
        <fullName evidence="2">Uncharacterized protein</fullName>
    </submittedName>
</protein>
<feature type="transmembrane region" description="Helical" evidence="1">
    <location>
        <begin position="17"/>
        <end position="41"/>
    </location>
</feature>
<name>A0A2H6MY87_9SAUR</name>
<keyword evidence="1" id="KW-0812">Transmembrane</keyword>
<evidence type="ECO:0000313" key="2">
    <source>
        <dbReference type="EMBL" id="LAA17977.1"/>
    </source>
</evidence>
<proteinExistence type="predicted"/>
<keyword evidence="1" id="KW-0472">Membrane</keyword>
<reference evidence="2" key="1">
    <citation type="submission" date="2017-07" db="EMBL/GenBank/DDBJ databases">
        <authorList>
            <person name="Mikheyev A."/>
            <person name="Grau M."/>
        </authorList>
    </citation>
    <scope>NUCLEOTIDE SEQUENCE</scope>
    <source>
        <tissue evidence="2">Venom_gland</tissue>
    </source>
</reference>